<dbReference type="InterPro" id="IPR050313">
    <property type="entry name" value="Carb_Metab_HTH_regulators"/>
</dbReference>
<protein>
    <submittedName>
        <fullName evidence="5">DeoR/GlpR transcriptional regulator</fullName>
    </submittedName>
</protein>
<evidence type="ECO:0000259" key="4">
    <source>
        <dbReference type="PROSITE" id="PS51000"/>
    </source>
</evidence>
<dbReference type="InterPro" id="IPR014036">
    <property type="entry name" value="DeoR-like_C"/>
</dbReference>
<dbReference type="Gene3D" id="3.40.50.1360">
    <property type="match status" value="1"/>
</dbReference>
<dbReference type="InterPro" id="IPR036390">
    <property type="entry name" value="WH_DNA-bd_sf"/>
</dbReference>
<keyword evidence="3" id="KW-0804">Transcription</keyword>
<sequence>MIKDKRINKIEEYIIEHKSVSLDELMNVFKVSKNTIRRDVRKLVENGHFKKVYGGVAVNDDKRAKLLESFHDRQVRNKKEKEMIGKAAANYVKDGDIIFIDSGTTTIEMIEFINKKQVTVITNNLDFIVRALPFENLNVITAGGILERKTNSFGSLKYMDIINAYNINKAFMASTGVSLSNGVTNASPIESELKATIVNRSSEVFLLVDHDKFDKYGLMTYSKLDKMDYLVTDMMPSEVYQNYAEKNGIQIVIAEK</sequence>
<keyword evidence="2" id="KW-0238">DNA-binding</keyword>
<evidence type="ECO:0000313" key="6">
    <source>
        <dbReference type="Proteomes" id="UP000535491"/>
    </source>
</evidence>
<dbReference type="Proteomes" id="UP000535491">
    <property type="component" value="Unassembled WGS sequence"/>
</dbReference>
<dbReference type="Gene3D" id="1.10.10.10">
    <property type="entry name" value="Winged helix-like DNA-binding domain superfamily/Winged helix DNA-binding domain"/>
    <property type="match status" value="1"/>
</dbReference>
<dbReference type="InterPro" id="IPR001034">
    <property type="entry name" value="DeoR_HTH"/>
</dbReference>
<keyword evidence="1" id="KW-0805">Transcription regulation</keyword>
<dbReference type="SMART" id="SM00420">
    <property type="entry name" value="HTH_DEOR"/>
    <property type="match status" value="1"/>
</dbReference>
<feature type="domain" description="HTH deoR-type" evidence="4">
    <location>
        <begin position="3"/>
        <end position="58"/>
    </location>
</feature>
<evidence type="ECO:0000256" key="1">
    <source>
        <dbReference type="ARBA" id="ARBA00023015"/>
    </source>
</evidence>
<dbReference type="EMBL" id="JACEIQ010000016">
    <property type="protein sequence ID" value="MBA4495549.1"/>
    <property type="molecule type" value="Genomic_DNA"/>
</dbReference>
<evidence type="ECO:0000256" key="2">
    <source>
        <dbReference type="ARBA" id="ARBA00023125"/>
    </source>
</evidence>
<dbReference type="GO" id="GO:0003677">
    <property type="term" value="F:DNA binding"/>
    <property type="evidence" value="ECO:0007669"/>
    <property type="project" value="UniProtKB-KW"/>
</dbReference>
<comment type="caution">
    <text evidence="5">The sequence shown here is derived from an EMBL/GenBank/DDBJ whole genome shotgun (WGS) entry which is preliminary data.</text>
</comment>
<keyword evidence="6" id="KW-1185">Reference proteome</keyword>
<name>A0A7W1WT41_9BACL</name>
<dbReference type="PANTHER" id="PTHR30363">
    <property type="entry name" value="HTH-TYPE TRANSCRIPTIONAL REGULATOR SRLR-RELATED"/>
    <property type="match status" value="1"/>
</dbReference>
<reference evidence="5 6" key="1">
    <citation type="submission" date="2020-07" db="EMBL/GenBank/DDBJ databases">
        <authorList>
            <person name="Feng H."/>
        </authorList>
    </citation>
    <scope>NUCLEOTIDE SEQUENCE [LARGE SCALE GENOMIC DNA]</scope>
    <source>
        <strain evidence="6">s-10</strain>
    </source>
</reference>
<dbReference type="RefSeq" id="WP_181753110.1">
    <property type="nucleotide sequence ID" value="NZ_JACEIQ010000016.1"/>
</dbReference>
<dbReference type="InterPro" id="IPR018356">
    <property type="entry name" value="Tscrpt_reg_HTH_DeoR_CS"/>
</dbReference>
<organism evidence="5 6">
    <name type="scientific">Paenactinomyces guangxiensis</name>
    <dbReference type="NCBI Taxonomy" id="1490290"/>
    <lineage>
        <taxon>Bacteria</taxon>
        <taxon>Bacillati</taxon>
        <taxon>Bacillota</taxon>
        <taxon>Bacilli</taxon>
        <taxon>Bacillales</taxon>
        <taxon>Thermoactinomycetaceae</taxon>
        <taxon>Paenactinomyces</taxon>
    </lineage>
</organism>
<evidence type="ECO:0000313" key="5">
    <source>
        <dbReference type="EMBL" id="MBA4495549.1"/>
    </source>
</evidence>
<dbReference type="GO" id="GO:0003700">
    <property type="term" value="F:DNA-binding transcription factor activity"/>
    <property type="evidence" value="ECO:0007669"/>
    <property type="project" value="InterPro"/>
</dbReference>
<dbReference type="InterPro" id="IPR036388">
    <property type="entry name" value="WH-like_DNA-bd_sf"/>
</dbReference>
<dbReference type="InterPro" id="IPR037171">
    <property type="entry name" value="NagB/RpiA_transferase-like"/>
</dbReference>
<dbReference type="PANTHER" id="PTHR30363:SF60">
    <property type="entry name" value="HTH-TYPE TRANSCRIPTIONAL REGULATOR IOLR"/>
    <property type="match status" value="1"/>
</dbReference>
<evidence type="ECO:0000256" key="3">
    <source>
        <dbReference type="ARBA" id="ARBA00023163"/>
    </source>
</evidence>
<dbReference type="PROSITE" id="PS00894">
    <property type="entry name" value="HTH_DEOR_1"/>
    <property type="match status" value="1"/>
</dbReference>
<dbReference type="Pfam" id="PF00455">
    <property type="entry name" value="DeoRC"/>
    <property type="match status" value="1"/>
</dbReference>
<dbReference type="SMART" id="SM01134">
    <property type="entry name" value="DeoRC"/>
    <property type="match status" value="1"/>
</dbReference>
<accession>A0A7W1WT41</accession>
<proteinExistence type="predicted"/>
<dbReference type="SUPFAM" id="SSF100950">
    <property type="entry name" value="NagB/RpiA/CoA transferase-like"/>
    <property type="match status" value="1"/>
</dbReference>
<dbReference type="Pfam" id="PF08220">
    <property type="entry name" value="HTH_DeoR"/>
    <property type="match status" value="1"/>
</dbReference>
<dbReference type="SUPFAM" id="SSF46785">
    <property type="entry name" value="Winged helix' DNA-binding domain"/>
    <property type="match status" value="1"/>
</dbReference>
<dbReference type="PRINTS" id="PR00037">
    <property type="entry name" value="HTHLACR"/>
</dbReference>
<gene>
    <name evidence="5" type="ORF">H1191_14695</name>
</gene>
<dbReference type="AlphaFoldDB" id="A0A7W1WT41"/>
<dbReference type="PROSITE" id="PS51000">
    <property type="entry name" value="HTH_DEOR_2"/>
    <property type="match status" value="1"/>
</dbReference>